<evidence type="ECO:0000313" key="1">
    <source>
        <dbReference type="EMBL" id="GLS44356.1"/>
    </source>
</evidence>
<evidence type="ECO:0000313" key="4">
    <source>
        <dbReference type="Proteomes" id="UP001156881"/>
    </source>
</evidence>
<protein>
    <submittedName>
        <fullName evidence="2">Uncharacterized protein</fullName>
    </submittedName>
</protein>
<reference evidence="4" key="2">
    <citation type="journal article" date="2019" name="Int. J. Syst. Evol. Microbiol.">
        <title>The Global Catalogue of Microorganisms (GCM) 10K type strain sequencing project: providing services to taxonomists for standard genome sequencing and annotation.</title>
        <authorList>
            <consortium name="The Broad Institute Genomics Platform"/>
            <consortium name="The Broad Institute Genome Sequencing Center for Infectious Disease"/>
            <person name="Wu L."/>
            <person name="Ma J."/>
        </authorList>
    </citation>
    <scope>NUCLEOTIDE SEQUENCE [LARGE SCALE GENOMIC DNA]</scope>
    <source>
        <strain evidence="4">NBRC 107710</strain>
    </source>
</reference>
<proteinExistence type="predicted"/>
<comment type="caution">
    <text evidence="2">The sequence shown here is derived from an EMBL/GenBank/DDBJ whole genome shotgun (WGS) entry which is preliminary data.</text>
</comment>
<gene>
    <name evidence="1" type="ORF">GCM10007884_23440</name>
    <name evidence="2" type="ORF">GGR33_004665</name>
</gene>
<dbReference type="Proteomes" id="UP000517759">
    <property type="component" value="Unassembled WGS sequence"/>
</dbReference>
<keyword evidence="4" id="KW-1185">Reference proteome</keyword>
<dbReference type="Proteomes" id="UP001156881">
    <property type="component" value="Unassembled WGS sequence"/>
</dbReference>
<dbReference type="EMBL" id="JACIDN010000010">
    <property type="protein sequence ID" value="MBB3905137.1"/>
    <property type="molecule type" value="Genomic_DNA"/>
</dbReference>
<evidence type="ECO:0000313" key="3">
    <source>
        <dbReference type="Proteomes" id="UP000517759"/>
    </source>
</evidence>
<accession>A0A7W6F934</accession>
<dbReference type="AlphaFoldDB" id="A0A7W6F934"/>
<sequence>MGSYPVRPTFPIDVRPGPGVITGRVGASLQIGVDIGTIAQNLKPSRNQFFTALETAYPGASATVMAAVPSDPSDPVNRAFTGSLLVAGTGPLAQFVKTTLGLTDNQLATILDAARLITE</sequence>
<dbReference type="EMBL" id="BSPG01000011">
    <property type="protein sequence ID" value="GLS44356.1"/>
    <property type="molecule type" value="Genomic_DNA"/>
</dbReference>
<evidence type="ECO:0000313" key="2">
    <source>
        <dbReference type="EMBL" id="MBB3905137.1"/>
    </source>
</evidence>
<reference evidence="2 3" key="3">
    <citation type="submission" date="2020-08" db="EMBL/GenBank/DDBJ databases">
        <title>Genomic Encyclopedia of Type Strains, Phase IV (KMG-IV): sequencing the most valuable type-strain genomes for metagenomic binning, comparative biology and taxonomic classification.</title>
        <authorList>
            <person name="Goeker M."/>
        </authorList>
    </citation>
    <scope>NUCLEOTIDE SEQUENCE [LARGE SCALE GENOMIC DNA]</scope>
    <source>
        <strain evidence="2 3">DSM 24105</strain>
    </source>
</reference>
<dbReference type="RefSeq" id="WP_183511325.1">
    <property type="nucleotide sequence ID" value="NZ_BSPG01000011.1"/>
</dbReference>
<organism evidence="2 3">
    <name type="scientific">Methylobacterium brachythecii</name>
    <dbReference type="NCBI Taxonomy" id="1176177"/>
    <lineage>
        <taxon>Bacteria</taxon>
        <taxon>Pseudomonadati</taxon>
        <taxon>Pseudomonadota</taxon>
        <taxon>Alphaproteobacteria</taxon>
        <taxon>Hyphomicrobiales</taxon>
        <taxon>Methylobacteriaceae</taxon>
        <taxon>Methylobacterium</taxon>
    </lineage>
</organism>
<reference evidence="1" key="1">
    <citation type="journal article" date="2014" name="Int. J. Syst. Evol. Microbiol.">
        <title>Complete genome of a new Firmicutes species belonging to the dominant human colonic microbiota ('Ruminococcus bicirculans') reveals two chromosomes and a selective capacity to utilize plant glucans.</title>
        <authorList>
            <consortium name="NISC Comparative Sequencing Program"/>
            <person name="Wegmann U."/>
            <person name="Louis P."/>
            <person name="Goesmann A."/>
            <person name="Henrissat B."/>
            <person name="Duncan S.H."/>
            <person name="Flint H.J."/>
        </authorList>
    </citation>
    <scope>NUCLEOTIDE SEQUENCE</scope>
    <source>
        <strain evidence="1">NBRC 107710</strain>
    </source>
</reference>
<reference evidence="1" key="4">
    <citation type="submission" date="2023-01" db="EMBL/GenBank/DDBJ databases">
        <title>Draft genome sequence of Methylobacterium brachythecii strain NBRC 107710.</title>
        <authorList>
            <person name="Sun Q."/>
            <person name="Mori K."/>
        </authorList>
    </citation>
    <scope>NUCLEOTIDE SEQUENCE</scope>
    <source>
        <strain evidence="1">NBRC 107710</strain>
    </source>
</reference>
<name>A0A7W6F934_9HYPH</name>